<gene>
    <name evidence="1" type="ORF">DPEC_G00083690</name>
</gene>
<proteinExistence type="predicted"/>
<keyword evidence="2" id="KW-1185">Reference proteome</keyword>
<evidence type="ECO:0000313" key="1">
    <source>
        <dbReference type="EMBL" id="KAJ8008946.1"/>
    </source>
</evidence>
<comment type="caution">
    <text evidence="1">The sequence shown here is derived from an EMBL/GenBank/DDBJ whole genome shotgun (WGS) entry which is preliminary data.</text>
</comment>
<dbReference type="Proteomes" id="UP001157502">
    <property type="component" value="Chromosome 7"/>
</dbReference>
<sequence length="88" mass="9659">MFIYVWLALIFATAAAGRVAAVEGEARACLEGNALSVVPCLALRVRRRQLSRDWSQRGNGTTWSSDTTVISKTKDSDRDPGFKETLAQ</sequence>
<dbReference type="EMBL" id="CM055734">
    <property type="protein sequence ID" value="KAJ8008946.1"/>
    <property type="molecule type" value="Genomic_DNA"/>
</dbReference>
<evidence type="ECO:0000313" key="2">
    <source>
        <dbReference type="Proteomes" id="UP001157502"/>
    </source>
</evidence>
<reference evidence="1" key="1">
    <citation type="submission" date="2021-05" db="EMBL/GenBank/DDBJ databases">
        <authorList>
            <person name="Pan Q."/>
            <person name="Jouanno E."/>
            <person name="Zahm M."/>
            <person name="Klopp C."/>
            <person name="Cabau C."/>
            <person name="Louis A."/>
            <person name="Berthelot C."/>
            <person name="Parey E."/>
            <person name="Roest Crollius H."/>
            <person name="Montfort J."/>
            <person name="Robinson-Rechavi M."/>
            <person name="Bouchez O."/>
            <person name="Lampietro C."/>
            <person name="Lopez Roques C."/>
            <person name="Donnadieu C."/>
            <person name="Postlethwait J."/>
            <person name="Bobe J."/>
            <person name="Dillon D."/>
            <person name="Chandos A."/>
            <person name="von Hippel F."/>
            <person name="Guiguen Y."/>
        </authorList>
    </citation>
    <scope>NUCLEOTIDE SEQUENCE</scope>
    <source>
        <strain evidence="1">YG-Jan2019</strain>
    </source>
</reference>
<protein>
    <submittedName>
        <fullName evidence="1">Uncharacterized protein</fullName>
    </submittedName>
</protein>
<organism evidence="1 2">
    <name type="scientific">Dallia pectoralis</name>
    <name type="common">Alaska blackfish</name>
    <dbReference type="NCBI Taxonomy" id="75939"/>
    <lineage>
        <taxon>Eukaryota</taxon>
        <taxon>Metazoa</taxon>
        <taxon>Chordata</taxon>
        <taxon>Craniata</taxon>
        <taxon>Vertebrata</taxon>
        <taxon>Euteleostomi</taxon>
        <taxon>Actinopterygii</taxon>
        <taxon>Neopterygii</taxon>
        <taxon>Teleostei</taxon>
        <taxon>Protacanthopterygii</taxon>
        <taxon>Esociformes</taxon>
        <taxon>Umbridae</taxon>
        <taxon>Dallia</taxon>
    </lineage>
</organism>
<accession>A0ACC2GZQ4</accession>
<name>A0ACC2GZQ4_DALPE</name>